<dbReference type="CDD" id="cd06224">
    <property type="entry name" value="REM"/>
    <property type="match status" value="1"/>
</dbReference>
<dbReference type="Pfam" id="PF00071">
    <property type="entry name" value="Ras"/>
    <property type="match status" value="1"/>
</dbReference>
<dbReference type="Gene3D" id="1.10.840.10">
    <property type="entry name" value="Ras guanine-nucleotide exchange factors catalytic domain"/>
    <property type="match status" value="1"/>
</dbReference>
<accession>A0ABR1SRS2</accession>
<evidence type="ECO:0000313" key="7">
    <source>
        <dbReference type="Proteomes" id="UP001396898"/>
    </source>
</evidence>
<evidence type="ECO:0000259" key="4">
    <source>
        <dbReference type="PROSITE" id="PS50009"/>
    </source>
</evidence>
<dbReference type="EMBL" id="JAQQWI010000003">
    <property type="protein sequence ID" value="KAK8037021.1"/>
    <property type="molecule type" value="Genomic_DNA"/>
</dbReference>
<evidence type="ECO:0000256" key="3">
    <source>
        <dbReference type="SAM" id="MobiDB-lite"/>
    </source>
</evidence>
<dbReference type="SUPFAM" id="SSF48366">
    <property type="entry name" value="Ras GEF"/>
    <property type="match status" value="1"/>
</dbReference>
<dbReference type="InterPro" id="IPR027417">
    <property type="entry name" value="P-loop_NTPase"/>
</dbReference>
<evidence type="ECO:0000256" key="2">
    <source>
        <dbReference type="PROSITE-ProRule" id="PRU00168"/>
    </source>
</evidence>
<organism evidence="6 7">
    <name type="scientific">Apiospora marii</name>
    <dbReference type="NCBI Taxonomy" id="335849"/>
    <lineage>
        <taxon>Eukaryota</taxon>
        <taxon>Fungi</taxon>
        <taxon>Dikarya</taxon>
        <taxon>Ascomycota</taxon>
        <taxon>Pezizomycotina</taxon>
        <taxon>Sordariomycetes</taxon>
        <taxon>Xylariomycetidae</taxon>
        <taxon>Amphisphaeriales</taxon>
        <taxon>Apiosporaceae</taxon>
        <taxon>Apiospora</taxon>
    </lineage>
</organism>
<dbReference type="SMART" id="SM00147">
    <property type="entry name" value="RasGEF"/>
    <property type="match status" value="1"/>
</dbReference>
<dbReference type="InterPro" id="IPR000651">
    <property type="entry name" value="Ras-like_Gua-exchang_fac_N"/>
</dbReference>
<protein>
    <submittedName>
        <fullName evidence="6">Ras guanine nucleotide exchange factor domain-containing protein</fullName>
    </submittedName>
</protein>
<dbReference type="InterPro" id="IPR008937">
    <property type="entry name" value="Ras-like_GEF"/>
</dbReference>
<comment type="caution">
    <text evidence="6">The sequence shown here is derived from an EMBL/GenBank/DDBJ whole genome shotgun (WGS) entry which is preliminary data.</text>
</comment>
<dbReference type="Gene3D" id="3.40.50.300">
    <property type="entry name" value="P-loop containing nucleotide triphosphate hydrolases"/>
    <property type="match status" value="1"/>
</dbReference>
<dbReference type="PANTHER" id="PTHR23113:SF348">
    <property type="entry name" value="GUANYL-NUCLEOTIDE EXCHANGE FACTOR RASGEF, PUTATIVE (AFU_ORTHOLOGUE AFUA_1G04700)-RELATED"/>
    <property type="match status" value="1"/>
</dbReference>
<evidence type="ECO:0000313" key="6">
    <source>
        <dbReference type="EMBL" id="KAK8037021.1"/>
    </source>
</evidence>
<name>A0ABR1SRS2_9PEZI</name>
<dbReference type="InterPro" id="IPR036964">
    <property type="entry name" value="RASGEF_cat_dom_sf"/>
</dbReference>
<evidence type="ECO:0000259" key="5">
    <source>
        <dbReference type="PROSITE" id="PS50212"/>
    </source>
</evidence>
<keyword evidence="7" id="KW-1185">Reference proteome</keyword>
<proteinExistence type="predicted"/>
<keyword evidence="1 2" id="KW-0344">Guanine-nucleotide releasing factor</keyword>
<sequence length="745" mass="83852">MDYWCQWGGKSHFIQRAIGLPKAPGPQPTAARIFIDNVPYAVTLFELDLEYFDVNPERQIQWPRQIGGTMMPPIDGVLLLYDVMNRESILELPQTLSALVNSSLPTVLVATKCDNPESVRQINSDELAAACQSCVSDFKTSASKPENSRNALFRLLKVLVTNRQAEASGMRRRAASVAHLDTHHDSVGARPMSQHSKHSRASSDMSLVRGLPPQSVGEDNQTVSSMLRTPGIRLDRHNAPSFLDIEESDGESFGYNDDIPILQRNDEMTFDRPAKKTGVTFDELVDRLLAPKMSRSDSNFADVFLCLYRKFAAPGELFTAILTRLDQVKELRIIEVVAKWVASYPGDFARPTTRKTLEEFIRHLSSEPIFAAAAQQMRRNLEFSVFEDDDTGWAKSDVIEEDSASGASSLGRPDGPRGSDITESVSSLSVEDHNPARRPSATSSLNTDIGTAKVHQFQFHSYEDYEREAATMVPTYTMPLTKFRYHIFMDTSDDDIADEITRIDWVMFSSIRIRDLVRHVSLNAQQREKSRSMKNVNRMVTHFNHIAKWVANMILMRDKAKHRAQMLEKFMSIALKLRQLNNYNGLAAVLAGINGTAIHRLAQTKALVPADVQKRFARLVLLMGTQKSHFAYRLAWENSPLPRIPFMPLHRRDLVSAEEGSMTFVGAEGDRINWKKFEVLGEVCLPIMKSQGTPYPNLTKHDVARELILDCLMPIDDEDIYQRSVTVESQGAGGYDAGKKKFPLQ</sequence>
<reference evidence="6 7" key="1">
    <citation type="submission" date="2023-01" db="EMBL/GenBank/DDBJ databases">
        <title>Analysis of 21 Apiospora genomes using comparative genomics revels a genus with tremendous synthesis potential of carbohydrate active enzymes and secondary metabolites.</title>
        <authorList>
            <person name="Sorensen T."/>
        </authorList>
    </citation>
    <scope>NUCLEOTIDE SEQUENCE [LARGE SCALE GENOMIC DNA]</scope>
    <source>
        <strain evidence="6 7">CBS 20057</strain>
    </source>
</reference>
<dbReference type="InterPro" id="IPR001895">
    <property type="entry name" value="RASGEF_cat_dom"/>
</dbReference>
<dbReference type="InterPro" id="IPR023578">
    <property type="entry name" value="Ras_GEF_dom_sf"/>
</dbReference>
<dbReference type="Pfam" id="PF00618">
    <property type="entry name" value="RasGEF_N"/>
    <property type="match status" value="1"/>
</dbReference>
<dbReference type="PROSITE" id="PS50009">
    <property type="entry name" value="RASGEF_CAT"/>
    <property type="match status" value="1"/>
</dbReference>
<dbReference type="Pfam" id="PF00617">
    <property type="entry name" value="RasGEF"/>
    <property type="match status" value="1"/>
</dbReference>
<feature type="region of interest" description="Disordered" evidence="3">
    <location>
        <begin position="170"/>
        <end position="221"/>
    </location>
</feature>
<dbReference type="PANTHER" id="PTHR23113">
    <property type="entry name" value="GUANINE NUCLEOTIDE EXCHANGE FACTOR"/>
    <property type="match status" value="1"/>
</dbReference>
<evidence type="ECO:0000256" key="1">
    <source>
        <dbReference type="ARBA" id="ARBA00022658"/>
    </source>
</evidence>
<feature type="domain" description="Ras-GEF" evidence="4">
    <location>
        <begin position="492"/>
        <end position="730"/>
    </location>
</feature>
<dbReference type="Gene3D" id="1.20.870.10">
    <property type="entry name" value="Son of sevenless (SoS) protein Chain: S domain 1"/>
    <property type="match status" value="1"/>
</dbReference>
<dbReference type="SUPFAM" id="SSF52540">
    <property type="entry name" value="P-loop containing nucleoside triphosphate hydrolases"/>
    <property type="match status" value="1"/>
</dbReference>
<dbReference type="PROSITE" id="PS50212">
    <property type="entry name" value="RASGEF_NTER"/>
    <property type="match status" value="1"/>
</dbReference>
<gene>
    <name evidence="6" type="ORF">PG991_001335</name>
</gene>
<dbReference type="InterPro" id="IPR001806">
    <property type="entry name" value="Small_GTPase"/>
</dbReference>
<dbReference type="Proteomes" id="UP001396898">
    <property type="component" value="Unassembled WGS sequence"/>
</dbReference>
<feature type="region of interest" description="Disordered" evidence="3">
    <location>
        <begin position="402"/>
        <end position="447"/>
    </location>
</feature>
<dbReference type="CDD" id="cd00882">
    <property type="entry name" value="Ras_like_GTPase"/>
    <property type="match status" value="1"/>
</dbReference>
<feature type="domain" description="N-terminal Ras-GEF" evidence="5">
    <location>
        <begin position="272"/>
        <end position="385"/>
    </location>
</feature>